<evidence type="ECO:0000313" key="2">
    <source>
        <dbReference type="Proteomes" id="UP000029553"/>
    </source>
</evidence>
<name>A0A096F6X3_COMTE</name>
<dbReference type="AlphaFoldDB" id="A0A096F6X3"/>
<protein>
    <submittedName>
        <fullName evidence="1">Uncharacterized protein</fullName>
    </submittedName>
</protein>
<comment type="caution">
    <text evidence="1">The sequence shown here is derived from an EMBL/GenBank/DDBJ whole genome shotgun (WGS) entry which is preliminary data.</text>
</comment>
<accession>A0A096F6X3</accession>
<dbReference type="EMBL" id="AWOR01000078">
    <property type="protein sequence ID" value="KGH26061.1"/>
    <property type="molecule type" value="Genomic_DNA"/>
</dbReference>
<reference evidence="1 2" key="1">
    <citation type="submission" date="2013-09" db="EMBL/GenBank/DDBJ databases">
        <title>High correlation between genotypes and phenotypes of environmental bacteria Comamonas testosteroni strains.</title>
        <authorList>
            <person name="Liu L."/>
            <person name="Zhu W."/>
            <person name="Xia X."/>
            <person name="Xu B."/>
            <person name="Luo M."/>
            <person name="Wang G."/>
        </authorList>
    </citation>
    <scope>NUCLEOTIDE SEQUENCE [LARGE SCALE GENOMIC DNA]</scope>
    <source>
        <strain evidence="1 2">JL40</strain>
    </source>
</reference>
<evidence type="ECO:0000313" key="1">
    <source>
        <dbReference type="EMBL" id="KGH26061.1"/>
    </source>
</evidence>
<organism evidence="1 2">
    <name type="scientific">Comamonas testosteroni</name>
    <name type="common">Pseudomonas testosteroni</name>
    <dbReference type="NCBI Taxonomy" id="285"/>
    <lineage>
        <taxon>Bacteria</taxon>
        <taxon>Pseudomonadati</taxon>
        <taxon>Pseudomonadota</taxon>
        <taxon>Betaproteobacteria</taxon>
        <taxon>Burkholderiales</taxon>
        <taxon>Comamonadaceae</taxon>
        <taxon>Comamonas</taxon>
    </lineage>
</organism>
<sequence length="30" mass="3234">MLMEVSLELGTKGEVSLPGRIAVGPGIRWH</sequence>
<dbReference type="Proteomes" id="UP000029553">
    <property type="component" value="Unassembled WGS sequence"/>
</dbReference>
<gene>
    <name evidence="1" type="ORF">P353_23470</name>
</gene>
<proteinExistence type="predicted"/>